<keyword evidence="6 12" id="KW-0862">Zinc</keyword>
<evidence type="ECO:0000256" key="13">
    <source>
        <dbReference type="SAM" id="MobiDB-lite"/>
    </source>
</evidence>
<dbReference type="GO" id="GO:0043175">
    <property type="term" value="F:RNA polymerase core enzyme binding"/>
    <property type="evidence" value="ECO:0007669"/>
    <property type="project" value="UniProtKB-UniRule"/>
</dbReference>
<dbReference type="EMBL" id="LR746269">
    <property type="protein sequence ID" value="CAA7398542.1"/>
    <property type="molecule type" value="Genomic_DNA"/>
</dbReference>
<dbReference type="GO" id="GO:0005737">
    <property type="term" value="C:cytoplasm"/>
    <property type="evidence" value="ECO:0007669"/>
    <property type="project" value="TreeGrafter"/>
</dbReference>
<feature type="region of interest" description="Disordered" evidence="13">
    <location>
        <begin position="335"/>
        <end position="358"/>
    </location>
</feature>
<dbReference type="AlphaFoldDB" id="A0A7I8KM55"/>
<evidence type="ECO:0000259" key="14">
    <source>
        <dbReference type="PROSITE" id="PS51479"/>
    </source>
</evidence>
<dbReference type="GO" id="GO:0008270">
    <property type="term" value="F:zinc ion binding"/>
    <property type="evidence" value="ECO:0007669"/>
    <property type="project" value="UniProtKB-KW"/>
</dbReference>
<keyword evidence="7 12" id="KW-0904">Protein phosphatase</keyword>
<comment type="subcellular location">
    <subcellularLocation>
        <location evidence="1 12">Nucleus</location>
    </subcellularLocation>
</comment>
<dbReference type="PROSITE" id="PS51479">
    <property type="entry name" value="ZF_RTR1"/>
    <property type="match status" value="1"/>
</dbReference>
<evidence type="ECO:0000256" key="10">
    <source>
        <dbReference type="ARBA" id="ARBA00048336"/>
    </source>
</evidence>
<evidence type="ECO:0000256" key="3">
    <source>
        <dbReference type="ARBA" id="ARBA00022723"/>
    </source>
</evidence>
<evidence type="ECO:0000313" key="15">
    <source>
        <dbReference type="EMBL" id="CAA7398542.1"/>
    </source>
</evidence>
<dbReference type="InterPro" id="IPR039693">
    <property type="entry name" value="Rtr1/RPAP2"/>
</dbReference>
<dbReference type="GO" id="GO:0005634">
    <property type="term" value="C:nucleus"/>
    <property type="evidence" value="ECO:0007669"/>
    <property type="project" value="UniProtKB-SubCell"/>
</dbReference>
<dbReference type="PANTHER" id="PTHR14732">
    <property type="entry name" value="RNA POLYMERASE II SUBUNIT B1 CTD PHOSPHATASE RPAP2-RELATED"/>
    <property type="match status" value="1"/>
</dbReference>
<feature type="region of interest" description="Disordered" evidence="13">
    <location>
        <begin position="399"/>
        <end position="421"/>
    </location>
</feature>
<name>A0A7I8KM55_SPIIN</name>
<feature type="compositionally biased region" description="Basic and acidic residues" evidence="13">
    <location>
        <begin position="286"/>
        <end position="295"/>
    </location>
</feature>
<dbReference type="EC" id="3.1.3.16" evidence="12"/>
<comment type="similarity">
    <text evidence="2 11 12">Belongs to the RPAP2 family.</text>
</comment>
<dbReference type="InterPro" id="IPR007308">
    <property type="entry name" value="Rtr1/RPAP2_dom"/>
</dbReference>
<keyword evidence="3 12" id="KW-0479">Metal-binding</keyword>
<feature type="region of interest" description="Disordered" evidence="13">
    <location>
        <begin position="218"/>
        <end position="307"/>
    </location>
</feature>
<dbReference type="Gene3D" id="1.25.40.820">
    <property type="match status" value="1"/>
</dbReference>
<evidence type="ECO:0000256" key="11">
    <source>
        <dbReference type="PROSITE-ProRule" id="PRU00812"/>
    </source>
</evidence>
<evidence type="ECO:0000313" key="16">
    <source>
        <dbReference type="Proteomes" id="UP000663760"/>
    </source>
</evidence>
<evidence type="ECO:0000256" key="8">
    <source>
        <dbReference type="ARBA" id="ARBA00023242"/>
    </source>
</evidence>
<proteinExistence type="inferred from homology"/>
<comment type="catalytic activity">
    <reaction evidence="9 12">
        <text>O-phospho-L-seryl-[protein] + H2O = L-seryl-[protein] + phosphate</text>
        <dbReference type="Rhea" id="RHEA:20629"/>
        <dbReference type="Rhea" id="RHEA-COMP:9863"/>
        <dbReference type="Rhea" id="RHEA-COMP:11604"/>
        <dbReference type="ChEBI" id="CHEBI:15377"/>
        <dbReference type="ChEBI" id="CHEBI:29999"/>
        <dbReference type="ChEBI" id="CHEBI:43474"/>
        <dbReference type="ChEBI" id="CHEBI:83421"/>
        <dbReference type="EC" id="3.1.3.16"/>
    </reaction>
</comment>
<evidence type="ECO:0000256" key="12">
    <source>
        <dbReference type="RuleBase" id="RU367080"/>
    </source>
</evidence>
<evidence type="ECO:0000256" key="5">
    <source>
        <dbReference type="ARBA" id="ARBA00022801"/>
    </source>
</evidence>
<organism evidence="15 16">
    <name type="scientific">Spirodela intermedia</name>
    <name type="common">Intermediate duckweed</name>
    <dbReference type="NCBI Taxonomy" id="51605"/>
    <lineage>
        <taxon>Eukaryota</taxon>
        <taxon>Viridiplantae</taxon>
        <taxon>Streptophyta</taxon>
        <taxon>Embryophyta</taxon>
        <taxon>Tracheophyta</taxon>
        <taxon>Spermatophyta</taxon>
        <taxon>Magnoliopsida</taxon>
        <taxon>Liliopsida</taxon>
        <taxon>Araceae</taxon>
        <taxon>Lemnoideae</taxon>
        <taxon>Spirodela</taxon>
    </lineage>
</organism>
<evidence type="ECO:0000256" key="7">
    <source>
        <dbReference type="ARBA" id="ARBA00022912"/>
    </source>
</evidence>
<keyword evidence="5 12" id="KW-0378">Hydrolase</keyword>
<evidence type="ECO:0000256" key="4">
    <source>
        <dbReference type="ARBA" id="ARBA00022771"/>
    </source>
</evidence>
<feature type="compositionally biased region" description="Basic and acidic residues" evidence="13">
    <location>
        <begin position="222"/>
        <end position="244"/>
    </location>
</feature>
<dbReference type="Pfam" id="PF04181">
    <property type="entry name" value="RPAP2_Rtr1"/>
    <property type="match status" value="1"/>
</dbReference>
<keyword evidence="4 12" id="KW-0863">Zinc-finger</keyword>
<evidence type="ECO:0000256" key="2">
    <source>
        <dbReference type="ARBA" id="ARBA00005676"/>
    </source>
</evidence>
<reference evidence="15" key="1">
    <citation type="submission" date="2020-02" db="EMBL/GenBank/DDBJ databases">
        <authorList>
            <person name="Scholz U."/>
            <person name="Mascher M."/>
            <person name="Fiebig A."/>
        </authorList>
    </citation>
    <scope>NUCLEOTIDE SEQUENCE</scope>
</reference>
<sequence>MAKAEEGRERKLTSVVSAIHKLQLSLLEDGPCSELQLFAAGALLSCADYEDVVVERSIAGLCGYPPCPNPLPPDRSRRGRYRISLSEHKVYDLEETYKFCSETCVVNSRAFSGSLQPDRCSPAGLGKVAEVLRLFESLPAEEGAAGLGGGRRSAAAAADGDLGFSNLTIHEKTGLVAGEVPGEEWIGPSNAIEGYVPQRDRKNEALLCGRTIEPSSLLAGADSRHTASTERRTKTKTDAAKGDYADAEIGGPDFTSTIILGSPHPSSSSRPSATSCGAAQGVNSGELDRTEEKVKKPPALKSSLKTSRSKVGRSCSVKWADKTEVKTFVETEPSAVEREFRTQRTGSSRPSNDEIDDSSLRLDSAEACTVALVQLADSISSGEQESGDAASRAGIVLLPPPNHAEQRNSNEPEEEDSFEFDNGTVKWPKKTVLLDTDFFEVEDSWHDTPPEGFNLTLSPFATMWNALFGWLTCSSLAFIYGTDEDAPQDEFLCVDGREYPSKVALKDGRSSEIKQTMAACIARALPPLATDLHLRIPVSSIEKAMGRLVETMSFVDALPPFKMKQWSVITLLFVDALSVHRIPAVAPQVSGSRFLLQKILSAAQVTAAEYESMQDLILPLGRVP</sequence>
<feature type="compositionally biased region" description="Low complexity" evidence="13">
    <location>
        <begin position="262"/>
        <end position="275"/>
    </location>
</feature>
<dbReference type="GO" id="GO:0008420">
    <property type="term" value="F:RNA polymerase II CTD heptapeptide repeat phosphatase activity"/>
    <property type="evidence" value="ECO:0007669"/>
    <property type="project" value="UniProtKB-UniRule"/>
</dbReference>
<comment type="function">
    <text evidence="12">Putative RNA polymerase II subunit B1 C-terminal domain (CTD) phosphatase involved in RNA polymerase II transcription regulation.</text>
</comment>
<accession>A0A7I8KM55</accession>
<evidence type="ECO:0000256" key="9">
    <source>
        <dbReference type="ARBA" id="ARBA00047761"/>
    </source>
</evidence>
<dbReference type="Proteomes" id="UP000663760">
    <property type="component" value="Chromosome 6"/>
</dbReference>
<evidence type="ECO:0000256" key="6">
    <source>
        <dbReference type="ARBA" id="ARBA00022833"/>
    </source>
</evidence>
<comment type="catalytic activity">
    <reaction evidence="10 12">
        <text>O-phospho-L-threonyl-[protein] + H2O = L-threonyl-[protein] + phosphate</text>
        <dbReference type="Rhea" id="RHEA:47004"/>
        <dbReference type="Rhea" id="RHEA-COMP:11060"/>
        <dbReference type="Rhea" id="RHEA-COMP:11605"/>
        <dbReference type="ChEBI" id="CHEBI:15377"/>
        <dbReference type="ChEBI" id="CHEBI:30013"/>
        <dbReference type="ChEBI" id="CHEBI:43474"/>
        <dbReference type="ChEBI" id="CHEBI:61977"/>
        <dbReference type="EC" id="3.1.3.16"/>
    </reaction>
</comment>
<keyword evidence="8 12" id="KW-0539">Nucleus</keyword>
<feature type="domain" description="RTR1-type" evidence="14">
    <location>
        <begin position="39"/>
        <end position="127"/>
    </location>
</feature>
<gene>
    <name evidence="15" type="ORF">SI8410_06009207</name>
</gene>
<evidence type="ECO:0000256" key="1">
    <source>
        <dbReference type="ARBA" id="ARBA00004123"/>
    </source>
</evidence>
<protein>
    <recommendedName>
        <fullName evidence="12">RNA polymerase II subunit B1 CTD phosphatase RPAP2 homolog</fullName>
        <ecNumber evidence="12">3.1.3.16</ecNumber>
    </recommendedName>
</protein>
<dbReference type="OrthoDB" id="2590500at2759"/>
<keyword evidence="16" id="KW-1185">Reference proteome</keyword>
<dbReference type="PANTHER" id="PTHR14732:SF0">
    <property type="entry name" value="RNA POLYMERASE II SUBUNIT B1 CTD PHOSPHATASE RPAP2-RELATED"/>
    <property type="match status" value="1"/>
</dbReference>
<dbReference type="InterPro" id="IPR038534">
    <property type="entry name" value="Rtr1/RPAP2_sf"/>
</dbReference>